<proteinExistence type="predicted"/>
<dbReference type="AlphaFoldDB" id="R9RPS3"/>
<dbReference type="EMBL" id="KC703264">
    <property type="protein sequence ID" value="AGM51285.1"/>
    <property type="molecule type" value="Genomic_DNA"/>
</dbReference>
<evidence type="ECO:0000313" key="2">
    <source>
        <dbReference type="EMBL" id="AGM51255.1"/>
    </source>
</evidence>
<reference evidence="2" key="2">
    <citation type="submission" date="2013-02" db="EMBL/GenBank/DDBJ databases">
        <title>Physically linked metabolic and 16S rRNA genes as markers for Epsilonproteobacteria diversity.</title>
        <authorList>
            <person name="Rossmassler K.E."/>
            <person name="Hanson T.E."/>
            <person name="Campbell B.J."/>
        </authorList>
    </citation>
    <scope>NUCLEOTIDE SEQUENCE</scope>
</reference>
<dbReference type="EMBL" id="KC703249">
    <property type="protein sequence ID" value="AGM51255.1"/>
    <property type="molecule type" value="Genomic_DNA"/>
</dbReference>
<dbReference type="Pfam" id="PF16114">
    <property type="entry name" value="Citrate_bind"/>
    <property type="match status" value="1"/>
</dbReference>
<feature type="non-terminal residue" evidence="2">
    <location>
        <position position="1"/>
    </location>
</feature>
<dbReference type="InterPro" id="IPR016102">
    <property type="entry name" value="Succinyl-CoA_synth-like"/>
</dbReference>
<evidence type="ECO:0000259" key="1">
    <source>
        <dbReference type="Pfam" id="PF16114"/>
    </source>
</evidence>
<accession>R9RPS3</accession>
<dbReference type="InterPro" id="IPR032263">
    <property type="entry name" value="Citrate-bd"/>
</dbReference>
<reference evidence="3" key="1">
    <citation type="submission" date="2013-02" db="EMBL/GenBank/DDBJ databases">
        <title>Physically linked metabolic and 16S rRNA genes as markers for Epsilon proteobacteria diversity.</title>
        <authorList>
            <person name="Rossmassler K.E."/>
            <person name="Hanson T.E."/>
            <person name="Campbell B.J."/>
        </authorList>
    </citation>
    <scope>NUCLEOTIDE SEQUENCE</scope>
</reference>
<organism evidence="2">
    <name type="scientific">uncultured Campylobacterota bacterium</name>
    <dbReference type="NCBI Taxonomy" id="120858"/>
    <lineage>
        <taxon>Bacteria</taxon>
        <taxon>Pseudomonadati</taxon>
        <taxon>Campylobacterota</taxon>
        <taxon>environmental samples</taxon>
    </lineage>
</organism>
<dbReference type="EMBL" id="KC702334">
    <property type="protein sequence ID" value="AGN52023.1"/>
    <property type="molecule type" value="Genomic_DNA"/>
</dbReference>
<name>R9RPS3_9BACT</name>
<dbReference type="Gene3D" id="3.40.50.261">
    <property type="entry name" value="Succinyl-CoA synthetase domains"/>
    <property type="match status" value="1"/>
</dbReference>
<dbReference type="GO" id="GO:0016829">
    <property type="term" value="F:lyase activity"/>
    <property type="evidence" value="ECO:0007669"/>
    <property type="project" value="UniProtKB-KW"/>
</dbReference>
<evidence type="ECO:0000313" key="3">
    <source>
        <dbReference type="EMBL" id="AGN52023.1"/>
    </source>
</evidence>
<protein>
    <submittedName>
        <fullName evidence="3">ATP citrate lyase beta subunit</fullName>
    </submittedName>
    <submittedName>
        <fullName evidence="2">ATP-dependent citrate lyase beta subunit</fullName>
    </submittedName>
</protein>
<feature type="domain" description="ATP-citrate synthase citrate-binding" evidence="1">
    <location>
        <begin position="1"/>
        <end position="41"/>
    </location>
</feature>
<sequence length="42" mass="4628">GGPNYEKGLKDIKEAADRLGLWIDVYGPETHVTDIVRMAVEA</sequence>
<keyword evidence="2" id="KW-0456">Lyase</keyword>